<name>A0A2U3DWH6_PURLI</name>
<dbReference type="PANTHER" id="PTHR47338">
    <property type="entry name" value="ZN(II)2CYS6 TRANSCRIPTION FACTOR (EUROFUNG)-RELATED"/>
    <property type="match status" value="1"/>
</dbReference>
<reference evidence="9 10" key="1">
    <citation type="journal article" date="2016" name="Front. Microbiol.">
        <title>Genome and transcriptome sequences reveal the specific parasitism of the nematophagous Purpureocillium lilacinum 36-1.</title>
        <authorList>
            <person name="Xie J."/>
            <person name="Li S."/>
            <person name="Mo C."/>
            <person name="Xiao X."/>
            <person name="Peng D."/>
            <person name="Wang G."/>
            <person name="Xiao Y."/>
        </authorList>
    </citation>
    <scope>NUCLEOTIDE SEQUENCE [LARGE SCALE GENOMIC DNA]</scope>
    <source>
        <strain evidence="9 10">36-1</strain>
    </source>
</reference>
<dbReference type="Pfam" id="PF01266">
    <property type="entry name" value="DAO"/>
    <property type="match status" value="1"/>
</dbReference>
<dbReference type="SUPFAM" id="SSF51905">
    <property type="entry name" value="FAD/NAD(P)-binding domain"/>
    <property type="match status" value="1"/>
</dbReference>
<evidence type="ECO:0000259" key="7">
    <source>
        <dbReference type="Pfam" id="PF01266"/>
    </source>
</evidence>
<feature type="domain" description="Xylanolytic transcriptional activator regulatory" evidence="8">
    <location>
        <begin position="680"/>
        <end position="810"/>
    </location>
</feature>
<keyword evidence="3" id="KW-0805">Transcription regulation</keyword>
<evidence type="ECO:0000256" key="2">
    <source>
        <dbReference type="ARBA" id="ARBA00022723"/>
    </source>
</evidence>
<gene>
    <name evidence="9" type="ORF">PCL_05010</name>
</gene>
<dbReference type="GO" id="GO:0000981">
    <property type="term" value="F:DNA-binding transcription factor activity, RNA polymerase II-specific"/>
    <property type="evidence" value="ECO:0007669"/>
    <property type="project" value="InterPro"/>
</dbReference>
<feature type="region of interest" description="Disordered" evidence="6">
    <location>
        <begin position="621"/>
        <end position="670"/>
    </location>
</feature>
<dbReference type="EMBL" id="LCWV01000024">
    <property type="protein sequence ID" value="PWI66597.1"/>
    <property type="molecule type" value="Genomic_DNA"/>
</dbReference>
<organism evidence="9 10">
    <name type="scientific">Purpureocillium lilacinum</name>
    <name type="common">Paecilomyces lilacinus</name>
    <dbReference type="NCBI Taxonomy" id="33203"/>
    <lineage>
        <taxon>Eukaryota</taxon>
        <taxon>Fungi</taxon>
        <taxon>Dikarya</taxon>
        <taxon>Ascomycota</taxon>
        <taxon>Pezizomycotina</taxon>
        <taxon>Sordariomycetes</taxon>
        <taxon>Hypocreomycetidae</taxon>
        <taxon>Hypocreales</taxon>
        <taxon>Ophiocordycipitaceae</taxon>
        <taxon>Purpureocillium</taxon>
    </lineage>
</organism>
<dbReference type="Proteomes" id="UP000245956">
    <property type="component" value="Unassembled WGS sequence"/>
</dbReference>
<accession>A0A2U3DWH6</accession>
<dbReference type="CDD" id="cd12148">
    <property type="entry name" value="fungal_TF_MHR"/>
    <property type="match status" value="1"/>
</dbReference>
<dbReference type="AlphaFoldDB" id="A0A2U3DWH6"/>
<dbReference type="GO" id="GO:0003677">
    <property type="term" value="F:DNA binding"/>
    <property type="evidence" value="ECO:0007669"/>
    <property type="project" value="InterPro"/>
</dbReference>
<feature type="compositionally biased region" description="Basic and acidic residues" evidence="6">
    <location>
        <begin position="519"/>
        <end position="530"/>
    </location>
</feature>
<feature type="region of interest" description="Disordered" evidence="6">
    <location>
        <begin position="519"/>
        <end position="545"/>
    </location>
</feature>
<dbReference type="InterPro" id="IPR006076">
    <property type="entry name" value="FAD-dep_OxRdtase"/>
</dbReference>
<keyword evidence="2" id="KW-0479">Metal-binding</keyword>
<dbReference type="Pfam" id="PF04082">
    <property type="entry name" value="Fungal_trans"/>
    <property type="match status" value="1"/>
</dbReference>
<dbReference type="InterPro" id="IPR007219">
    <property type="entry name" value="XnlR_reg_dom"/>
</dbReference>
<protein>
    <recommendedName>
        <fullName evidence="11">Transcription factor domain-containing protein</fullName>
    </recommendedName>
</protein>
<feature type="domain" description="FAD dependent oxidoreductase" evidence="7">
    <location>
        <begin position="9"/>
        <end position="359"/>
    </location>
</feature>
<evidence type="ECO:0008006" key="11">
    <source>
        <dbReference type="Google" id="ProtNLM"/>
    </source>
</evidence>
<keyword evidence="4" id="KW-0804">Transcription</keyword>
<dbReference type="InterPro" id="IPR036188">
    <property type="entry name" value="FAD/NAD-bd_sf"/>
</dbReference>
<evidence type="ECO:0000256" key="6">
    <source>
        <dbReference type="SAM" id="MobiDB-lite"/>
    </source>
</evidence>
<evidence type="ECO:0000256" key="5">
    <source>
        <dbReference type="ARBA" id="ARBA00023242"/>
    </source>
</evidence>
<sequence length="1240" mass="138789">MSSEPPSFLIIGAGVFGVSTAYHLIKKYPNASVTLVDRDAYDAESRVAASWDWNKAVRADYDDIVYCQLALEAQDVFKSDPLWKPYFHETGVYWICRSNYAQDVINNYKKLGRTADLAAYPIEEARKMYGGLFEDADYSGAKEVLINKTSGWAAAGDCLRAVTRKAIELGVKYVAAEVSALQVDKNRHCTGIKTATGTILEASHVILCTGAYTPKLLEFSAATSGFAELRAGPRIVAGGITTGMWKVDDESYERFASMPVGFQGYNAESGAFIGSLPPTKDREMKWWGQTIFKNTREVLPGRFISAPPNERDYAQDAFTTSGDFIISPHSAAKGLYVATCGSFHGYKFFPVLGKYVTQMLEGTLAPELASRWAWDRERPDPSLNPEWPRVEMRDLIEPSAKFSGAAVHHDELCITGRPATVEHCCKAVQARVATYRRGSGDMTGNDSEHTPSPCWTASCATTLAPGTRTQILGDLTHTHGRMHTHIRRVITRSTCHRAWRRSCQKGAGQASLFGRAHDDAARGRGQRPRETAVSPRLPQLQAKEDPLSRREAGLFKLSSVETVLLVSRCHEAAAWRPIGTPMMLLDDLSTLADDLQEERLAHLEEKLDILLSGSLASHATRQQEHAFEDVAEPSEKSYSATPPGPELNKPPGHARLPSVMPESDESSLRPSPSDIAVGIGLYFKYCHRQPIWCFSREDVSDYGTLPGELACSIMVLTSRFSEKRDQLQLYSDSAKHLVMLRLASGTVDLTTIESLCLLSYSSFIDGNFHLGQFHLGLAFQLCRTAMLDLESVYAVDDPNTERKKRLFWSLQLLEQFYGRQNGLLSVPTDIWRPYHSQSHSGDRGDLDPKAPPLPRDELGCADPDEPGIWNTSVHLAWVWSQVRKYVSNCAHNILKEPWRHDSMYAKVLSDFMEIENRIPICHRYDSAKFYKRKIEELKVNRDYWAPWLKEQFTYHAIHTVLNHPFLYIVGAQHNPNLAIPNTFWRRSSELALLHATWIARMIDMAVDKQVPLADPFFGHAAAIAATVHLYYCCAAAPRLKYKSNTDFVKCKRFLKRFVNCSAACKALDRNLDKMTRMAAGPDSMDMEDWMPSKIYLSVPLMWEILQFSFTDDSHEASTAGLLDASLTPPVTADDMSESPTLEIIVATSPEISINTADGGQEAPTMSFKASSHSARDSPWSTYRDEDSLAFHFTPWLYADSSQFISMGDMGYYDTQPAMGESRGMAWWEGDNFSNIMFNHF</sequence>
<evidence type="ECO:0000259" key="8">
    <source>
        <dbReference type="Pfam" id="PF04082"/>
    </source>
</evidence>
<keyword evidence="5" id="KW-0539">Nucleus</keyword>
<proteinExistence type="predicted"/>
<dbReference type="GO" id="GO:0005634">
    <property type="term" value="C:nucleus"/>
    <property type="evidence" value="ECO:0007669"/>
    <property type="project" value="UniProtKB-SubCell"/>
</dbReference>
<dbReference type="GO" id="GO:0006351">
    <property type="term" value="P:DNA-templated transcription"/>
    <property type="evidence" value="ECO:0007669"/>
    <property type="project" value="InterPro"/>
</dbReference>
<dbReference type="GO" id="GO:0008270">
    <property type="term" value="F:zinc ion binding"/>
    <property type="evidence" value="ECO:0007669"/>
    <property type="project" value="InterPro"/>
</dbReference>
<comment type="subcellular location">
    <subcellularLocation>
        <location evidence="1">Nucleus</location>
    </subcellularLocation>
</comment>
<evidence type="ECO:0000256" key="4">
    <source>
        <dbReference type="ARBA" id="ARBA00023163"/>
    </source>
</evidence>
<evidence type="ECO:0000256" key="1">
    <source>
        <dbReference type="ARBA" id="ARBA00004123"/>
    </source>
</evidence>
<dbReference type="Gene3D" id="3.50.50.60">
    <property type="entry name" value="FAD/NAD(P)-binding domain"/>
    <property type="match status" value="3"/>
</dbReference>
<dbReference type="InterPro" id="IPR050815">
    <property type="entry name" value="TF_fung"/>
</dbReference>
<dbReference type="PANTHER" id="PTHR47338:SF6">
    <property type="entry name" value="ZN(II)2CYS6 TRANSCRIPTION FACTOR (EUROFUNG)"/>
    <property type="match status" value="1"/>
</dbReference>
<comment type="caution">
    <text evidence="9">The sequence shown here is derived from an EMBL/GenBank/DDBJ whole genome shotgun (WGS) entry which is preliminary data.</text>
</comment>
<evidence type="ECO:0000313" key="9">
    <source>
        <dbReference type="EMBL" id="PWI66597.1"/>
    </source>
</evidence>
<evidence type="ECO:0000313" key="10">
    <source>
        <dbReference type="Proteomes" id="UP000245956"/>
    </source>
</evidence>
<evidence type="ECO:0000256" key="3">
    <source>
        <dbReference type="ARBA" id="ARBA00023015"/>
    </source>
</evidence>